<feature type="transmembrane region" description="Helical" evidence="2">
    <location>
        <begin position="88"/>
        <end position="110"/>
    </location>
</feature>
<evidence type="ECO:0000313" key="3">
    <source>
        <dbReference type="EMBL" id="KAJ3026372.1"/>
    </source>
</evidence>
<evidence type="ECO:0000256" key="1">
    <source>
        <dbReference type="ARBA" id="ARBA00010199"/>
    </source>
</evidence>
<dbReference type="InterPro" id="IPR002528">
    <property type="entry name" value="MATE_fam"/>
</dbReference>
<feature type="transmembrane region" description="Helical" evidence="2">
    <location>
        <begin position="16"/>
        <end position="38"/>
    </location>
</feature>
<dbReference type="GO" id="GO:0042910">
    <property type="term" value="F:xenobiotic transmembrane transporter activity"/>
    <property type="evidence" value="ECO:0007669"/>
    <property type="project" value="InterPro"/>
</dbReference>
<comment type="caution">
    <text evidence="3">The sequence shown here is derived from an EMBL/GenBank/DDBJ whole genome shotgun (WGS) entry which is preliminary data.</text>
</comment>
<comment type="similarity">
    <text evidence="1">Belongs to the multi antimicrobial extrusion (MATE) (TC 2.A.66.1) family.</text>
</comment>
<dbReference type="EMBL" id="JADGJD010003014">
    <property type="protein sequence ID" value="KAJ3026372.1"/>
    <property type="molecule type" value="Genomic_DNA"/>
</dbReference>
<gene>
    <name evidence="3" type="ORF">HK097_006466</name>
</gene>
<organism evidence="3 4">
    <name type="scientific">Rhizophlyctis rosea</name>
    <dbReference type="NCBI Taxonomy" id="64517"/>
    <lineage>
        <taxon>Eukaryota</taxon>
        <taxon>Fungi</taxon>
        <taxon>Fungi incertae sedis</taxon>
        <taxon>Chytridiomycota</taxon>
        <taxon>Chytridiomycota incertae sedis</taxon>
        <taxon>Chytridiomycetes</taxon>
        <taxon>Rhizophlyctidales</taxon>
        <taxon>Rhizophlyctidaceae</taxon>
        <taxon>Rhizophlyctis</taxon>
    </lineage>
</organism>
<dbReference type="GO" id="GO:0016020">
    <property type="term" value="C:membrane"/>
    <property type="evidence" value="ECO:0007669"/>
    <property type="project" value="InterPro"/>
</dbReference>
<dbReference type="AlphaFoldDB" id="A0AAD5WVU9"/>
<sequence>IGNALGASLPSLARSISLVALALGLSVAIFNSTSLILVRNHWGRLWTDDADVISLIAQTLPLCAIFQLSDAIGGVGGGILRGCGRQGVGAWINLAGYYVLGVPLGLWACFGRYQMGLVGLWVGLTVGLISVSLVEVWIILRLDWGREAERAVERVNAGTVEEGEGLLEEGRA</sequence>
<feature type="non-terminal residue" evidence="3">
    <location>
        <position position="1"/>
    </location>
</feature>
<name>A0AAD5WVU9_9FUNG</name>
<reference evidence="3" key="1">
    <citation type="submission" date="2020-05" db="EMBL/GenBank/DDBJ databases">
        <title>Phylogenomic resolution of chytrid fungi.</title>
        <authorList>
            <person name="Stajich J.E."/>
            <person name="Amses K."/>
            <person name="Simmons R."/>
            <person name="Seto K."/>
            <person name="Myers J."/>
            <person name="Bonds A."/>
            <person name="Quandt C.A."/>
            <person name="Barry K."/>
            <person name="Liu P."/>
            <person name="Grigoriev I."/>
            <person name="Longcore J.E."/>
            <person name="James T.Y."/>
        </authorList>
    </citation>
    <scope>NUCLEOTIDE SEQUENCE</scope>
    <source>
        <strain evidence="3">JEL0318</strain>
    </source>
</reference>
<dbReference type="Pfam" id="PF01554">
    <property type="entry name" value="MatE"/>
    <property type="match status" value="1"/>
</dbReference>
<dbReference type="PANTHER" id="PTHR11206">
    <property type="entry name" value="MULTIDRUG RESISTANCE PROTEIN"/>
    <property type="match status" value="1"/>
</dbReference>
<feature type="transmembrane region" description="Helical" evidence="2">
    <location>
        <begin position="117"/>
        <end position="140"/>
    </location>
</feature>
<accession>A0AAD5WVU9</accession>
<evidence type="ECO:0000313" key="4">
    <source>
        <dbReference type="Proteomes" id="UP001212841"/>
    </source>
</evidence>
<keyword evidence="4" id="KW-1185">Reference proteome</keyword>
<proteinExistence type="inferred from homology"/>
<keyword evidence="2" id="KW-0472">Membrane</keyword>
<protein>
    <submittedName>
        <fullName evidence="3">Uncharacterized protein</fullName>
    </submittedName>
</protein>
<evidence type="ECO:0000256" key="2">
    <source>
        <dbReference type="SAM" id="Phobius"/>
    </source>
</evidence>
<dbReference type="Proteomes" id="UP001212841">
    <property type="component" value="Unassembled WGS sequence"/>
</dbReference>
<dbReference type="GO" id="GO:0015297">
    <property type="term" value="F:antiporter activity"/>
    <property type="evidence" value="ECO:0007669"/>
    <property type="project" value="InterPro"/>
</dbReference>
<keyword evidence="2" id="KW-0812">Transmembrane</keyword>
<keyword evidence="2" id="KW-1133">Transmembrane helix</keyword>